<dbReference type="AlphaFoldDB" id="I0KEJ5"/>
<dbReference type="InterPro" id="IPR012373">
    <property type="entry name" value="Ferrdict_sens_TM"/>
</dbReference>
<gene>
    <name evidence="4" type="ORF">FAES_4549</name>
</gene>
<dbReference type="InterPro" id="IPR032508">
    <property type="entry name" value="FecR_C"/>
</dbReference>
<dbReference type="PATRIC" id="fig|1166018.3.peg.1516"/>
<dbReference type="HOGENOM" id="CLU_050192_2_1_10"/>
<keyword evidence="1" id="KW-0812">Transmembrane</keyword>
<evidence type="ECO:0000259" key="3">
    <source>
        <dbReference type="Pfam" id="PF16344"/>
    </source>
</evidence>
<proteinExistence type="predicted"/>
<dbReference type="EMBL" id="HE796683">
    <property type="protein sequence ID" value="CCH02548.1"/>
    <property type="molecule type" value="Genomic_DNA"/>
</dbReference>
<feature type="domain" description="FecR protein" evidence="2">
    <location>
        <begin position="126"/>
        <end position="226"/>
    </location>
</feature>
<keyword evidence="1" id="KW-1133">Transmembrane helix</keyword>
<evidence type="ECO:0000256" key="1">
    <source>
        <dbReference type="SAM" id="Phobius"/>
    </source>
</evidence>
<evidence type="ECO:0000313" key="4">
    <source>
        <dbReference type="EMBL" id="CCH02548.1"/>
    </source>
</evidence>
<dbReference type="Pfam" id="PF16344">
    <property type="entry name" value="FecR_C"/>
    <property type="match status" value="1"/>
</dbReference>
<dbReference type="PANTHER" id="PTHR30273:SF2">
    <property type="entry name" value="PROTEIN FECR"/>
    <property type="match status" value="1"/>
</dbReference>
<dbReference type="RefSeq" id="WP_015333647.1">
    <property type="nucleotide sequence ID" value="NC_020054.1"/>
</dbReference>
<dbReference type="Gene3D" id="2.60.120.1440">
    <property type="match status" value="1"/>
</dbReference>
<dbReference type="Gene3D" id="3.55.50.30">
    <property type="match status" value="1"/>
</dbReference>
<feature type="transmembrane region" description="Helical" evidence="1">
    <location>
        <begin position="100"/>
        <end position="118"/>
    </location>
</feature>
<evidence type="ECO:0000259" key="2">
    <source>
        <dbReference type="Pfam" id="PF04773"/>
    </source>
</evidence>
<keyword evidence="5" id="KW-1185">Reference proteome</keyword>
<dbReference type="OrthoDB" id="1523489at2"/>
<name>I0KEJ5_9BACT</name>
<dbReference type="Proteomes" id="UP000011058">
    <property type="component" value="Chromosome"/>
</dbReference>
<keyword evidence="1" id="KW-0472">Membrane</keyword>
<sequence length="347" mass="38624">MNTTVSHELLFDYFAGRVTALQRETIADWLRDPANEETFYRCLDEWERRKPQYIADLTAALPTYRAFLEQTPPGTVAATAEPPPTAVPFQAIRRSWFSRSGLIAASVALALLAGGWLLRDHLLYQTIQTAYGETRSLQLADGSTVVLNANSSLRVPRFGFGKAIWGEKSRHVQLTGEANFAVVHTPDDQRFVVHTAKGLDVVVLGTEFTVFARPRETKVVLAKGKVLVNYPTSARRTEQLTLKPGDVVALDSGGRLKRATTPKPRDYAAWQRHEFIFNNTSLREVGQLLTDNYGLQVRILGDELARQTITGSFHAENADELLQAISDVLGINVVRHDQQVVLNDNNA</sequence>
<dbReference type="eggNOG" id="COG3712">
    <property type="taxonomic scope" value="Bacteria"/>
</dbReference>
<accession>I0KEJ5</accession>
<dbReference type="Pfam" id="PF04773">
    <property type="entry name" value="FecR"/>
    <property type="match status" value="1"/>
</dbReference>
<dbReference type="PIRSF" id="PIRSF018266">
    <property type="entry name" value="FecR"/>
    <property type="match status" value="1"/>
</dbReference>
<dbReference type="InterPro" id="IPR006860">
    <property type="entry name" value="FecR"/>
</dbReference>
<dbReference type="KEGG" id="fae:FAES_4549"/>
<protein>
    <submittedName>
        <fullName evidence="4">Anti-FecI sigma factor, FecR</fullName>
    </submittedName>
</protein>
<dbReference type="STRING" id="1166018.FAES_4549"/>
<feature type="domain" description="Protein FecR C-terminal" evidence="3">
    <location>
        <begin position="274"/>
        <end position="341"/>
    </location>
</feature>
<evidence type="ECO:0000313" key="5">
    <source>
        <dbReference type="Proteomes" id="UP000011058"/>
    </source>
</evidence>
<dbReference type="GO" id="GO:0016989">
    <property type="term" value="F:sigma factor antagonist activity"/>
    <property type="evidence" value="ECO:0007669"/>
    <property type="project" value="TreeGrafter"/>
</dbReference>
<reference evidence="4 5" key="1">
    <citation type="journal article" date="2012" name="J. Bacteriol.">
        <title>Genome Sequence of Fibrella aestuarina BUZ 2T, a Filamentous Marine Bacterium.</title>
        <authorList>
            <person name="Filippini M."/>
            <person name="Qi W."/>
            <person name="Blom J."/>
            <person name="Goesmann A."/>
            <person name="Smits T.H."/>
            <person name="Bagheri H.C."/>
        </authorList>
    </citation>
    <scope>NUCLEOTIDE SEQUENCE [LARGE SCALE GENOMIC DNA]</scope>
    <source>
        <strain evidence="5">BUZ 2T</strain>
    </source>
</reference>
<organism evidence="4 5">
    <name type="scientific">Fibrella aestuarina BUZ 2</name>
    <dbReference type="NCBI Taxonomy" id="1166018"/>
    <lineage>
        <taxon>Bacteria</taxon>
        <taxon>Pseudomonadati</taxon>
        <taxon>Bacteroidota</taxon>
        <taxon>Cytophagia</taxon>
        <taxon>Cytophagales</taxon>
        <taxon>Spirosomataceae</taxon>
        <taxon>Fibrella</taxon>
    </lineage>
</organism>
<dbReference type="PANTHER" id="PTHR30273">
    <property type="entry name" value="PERIPLASMIC SIGNAL SENSOR AND SIGMA FACTOR ACTIVATOR FECR-RELATED"/>
    <property type="match status" value="1"/>
</dbReference>